<dbReference type="Proteomes" id="UP000789901">
    <property type="component" value="Unassembled WGS sequence"/>
</dbReference>
<feature type="non-terminal residue" evidence="2">
    <location>
        <position position="85"/>
    </location>
</feature>
<organism evidence="2 3">
    <name type="scientific">Gigaspora margarita</name>
    <dbReference type="NCBI Taxonomy" id="4874"/>
    <lineage>
        <taxon>Eukaryota</taxon>
        <taxon>Fungi</taxon>
        <taxon>Fungi incertae sedis</taxon>
        <taxon>Mucoromycota</taxon>
        <taxon>Glomeromycotina</taxon>
        <taxon>Glomeromycetes</taxon>
        <taxon>Diversisporales</taxon>
        <taxon>Gigasporaceae</taxon>
        <taxon>Gigaspora</taxon>
    </lineage>
</organism>
<gene>
    <name evidence="2" type="ORF">GMARGA_LOCUS45032</name>
</gene>
<proteinExistence type="predicted"/>
<feature type="region of interest" description="Disordered" evidence="1">
    <location>
        <begin position="45"/>
        <end position="85"/>
    </location>
</feature>
<evidence type="ECO:0000313" key="3">
    <source>
        <dbReference type="Proteomes" id="UP000789901"/>
    </source>
</evidence>
<feature type="compositionally biased region" description="Polar residues" evidence="1">
    <location>
        <begin position="65"/>
        <end position="85"/>
    </location>
</feature>
<protein>
    <submittedName>
        <fullName evidence="2">18770_t:CDS:1</fullName>
    </submittedName>
</protein>
<evidence type="ECO:0000256" key="1">
    <source>
        <dbReference type="SAM" id="MobiDB-lite"/>
    </source>
</evidence>
<evidence type="ECO:0000313" key="2">
    <source>
        <dbReference type="EMBL" id="CAG8856211.1"/>
    </source>
</evidence>
<sequence length="85" mass="9688">MLLDYVIIPEISLRKRKLYTDDTSREAGNDVLELSLEETVPTDSNYLESSKKFSNKKNKGKEKTTVSAAVSHSQLQRQPPDSFRN</sequence>
<accession>A0ABN7XPF6</accession>
<name>A0ABN7XPF6_GIGMA</name>
<reference evidence="2 3" key="1">
    <citation type="submission" date="2021-06" db="EMBL/GenBank/DDBJ databases">
        <authorList>
            <person name="Kallberg Y."/>
            <person name="Tangrot J."/>
            <person name="Rosling A."/>
        </authorList>
    </citation>
    <scope>NUCLEOTIDE SEQUENCE [LARGE SCALE GENOMIC DNA]</scope>
    <source>
        <strain evidence="2 3">120-4 pot B 10/14</strain>
    </source>
</reference>
<keyword evidence="3" id="KW-1185">Reference proteome</keyword>
<dbReference type="EMBL" id="CAJVQB010157327">
    <property type="protein sequence ID" value="CAG8856211.1"/>
    <property type="molecule type" value="Genomic_DNA"/>
</dbReference>
<comment type="caution">
    <text evidence="2">The sequence shown here is derived from an EMBL/GenBank/DDBJ whole genome shotgun (WGS) entry which is preliminary data.</text>
</comment>